<dbReference type="EMBL" id="CABFNQ020000482">
    <property type="protein sequence ID" value="CAH0016620.1"/>
    <property type="molecule type" value="Genomic_DNA"/>
</dbReference>
<dbReference type="InterPro" id="IPR011545">
    <property type="entry name" value="DEAD/DEAH_box_helicase_dom"/>
</dbReference>
<dbReference type="InterPro" id="IPR002464">
    <property type="entry name" value="DNA/RNA_helicase_DEAH_CS"/>
</dbReference>
<dbReference type="InterPro" id="IPR001650">
    <property type="entry name" value="Helicase_C-like"/>
</dbReference>
<dbReference type="CDD" id="cd17917">
    <property type="entry name" value="DEXHc_RHA-like"/>
    <property type="match status" value="1"/>
</dbReference>
<keyword evidence="3" id="KW-0378">Hydrolase</keyword>
<reference evidence="8" key="1">
    <citation type="submission" date="2021-10" db="EMBL/GenBank/DDBJ databases">
        <authorList>
            <person name="Piombo E."/>
        </authorList>
    </citation>
    <scope>NUCLEOTIDE SEQUENCE</scope>
</reference>
<dbReference type="SMART" id="SM00490">
    <property type="entry name" value="HELICc"/>
    <property type="match status" value="1"/>
</dbReference>
<evidence type="ECO:0000256" key="2">
    <source>
        <dbReference type="ARBA" id="ARBA00022741"/>
    </source>
</evidence>
<evidence type="ECO:0000256" key="4">
    <source>
        <dbReference type="ARBA" id="ARBA00022806"/>
    </source>
</evidence>
<dbReference type="PANTHER" id="PTHR18934:SF99">
    <property type="entry name" value="ATP-DEPENDENT RNA HELICASE DHX37-RELATED"/>
    <property type="match status" value="1"/>
</dbReference>
<keyword evidence="2" id="KW-0547">Nucleotide-binding</keyword>
<evidence type="ECO:0000313" key="8">
    <source>
        <dbReference type="EMBL" id="CAH0016620.1"/>
    </source>
</evidence>
<evidence type="ECO:0000259" key="6">
    <source>
        <dbReference type="PROSITE" id="PS51192"/>
    </source>
</evidence>
<dbReference type="InterPro" id="IPR011709">
    <property type="entry name" value="DEAD-box_helicase_OB_fold"/>
</dbReference>
<feature type="domain" description="Helicase C-terminal" evidence="7">
    <location>
        <begin position="239"/>
        <end position="411"/>
    </location>
</feature>
<dbReference type="Proteomes" id="UP000696573">
    <property type="component" value="Unassembled WGS sequence"/>
</dbReference>
<dbReference type="Gene3D" id="1.20.120.1080">
    <property type="match status" value="1"/>
</dbReference>
<dbReference type="InterPro" id="IPR007502">
    <property type="entry name" value="Helicase-assoc_dom"/>
</dbReference>
<evidence type="ECO:0000256" key="3">
    <source>
        <dbReference type="ARBA" id="ARBA00022801"/>
    </source>
</evidence>
<dbReference type="GO" id="GO:1990904">
    <property type="term" value="C:ribonucleoprotein complex"/>
    <property type="evidence" value="ECO:0007669"/>
    <property type="project" value="UniProtKB-ARBA"/>
</dbReference>
<sequence>MESIARNQATMAQIQRLEDAATNPLTGSAWPVGHDEILQNRRTLPVYGKFDDILEAYHQNQVLILSCETGSGKSTQIPQMLLYDEYESGLRIACTQPRRLAATTLAERVSKEMAVVLGEEVGYQIGGEKNMDKNNKRSRLAYMTEDSLVRKMGSDNKLSDFACIIIDEAHERTVEADMLMALLKRTLRHRKDLKLIIMSAPVDISKFQDYFNGCPLVHIAGRNHQVEIQYLEPKTACNDFRALSVNTVANIHQSYGPGNILVFLPGQGEINQVCDLLRKYVKDLDVFALYSKMPSKKQHMALSSEGPNRKCIVSTNIAETSLSIDNIVYVVDSGLSRQLSYNPRLDMDMLRVAPNSQASANQRAGRAGLTKNGVCLRLYSKQEFELMGASTEPDIRRRSFQAVALRLLSLCYIKIVDFSWIDAPHPDSILRAAQDLQGWGFLKDDGFLTPLGKIASQFPMDPIWYRAIHIGAELVCAMDIVDIAVVCNSQKSIFADAPKHQQVADLFRGAAARYPSDHMALANAFNMFTAEREKCRQDNAPKSKLRDWCKSNFLNFDALDGIRIARDKLGPFLEGTAKLNASIASQRDAKSVPKALAIAFAHQTAIYNGGDDEYRTVPENTSGRLSPTGSLIDGNYEWIVYTRFSVTGRKIYFENATAIDAEWLVDLPNFQENQLALKKDGRLRQPKVKESLDAAKARIAASTTI</sequence>
<dbReference type="PANTHER" id="PTHR18934">
    <property type="entry name" value="ATP-DEPENDENT RNA HELICASE"/>
    <property type="match status" value="1"/>
</dbReference>
<dbReference type="SMART" id="SM00487">
    <property type="entry name" value="DEXDc"/>
    <property type="match status" value="1"/>
</dbReference>
<dbReference type="CDD" id="cd18791">
    <property type="entry name" value="SF2_C_RHA"/>
    <property type="match status" value="1"/>
</dbReference>
<dbReference type="Pfam" id="PF07717">
    <property type="entry name" value="OB_NTP_bind"/>
    <property type="match status" value="1"/>
</dbReference>
<dbReference type="Gene3D" id="3.40.50.300">
    <property type="entry name" value="P-loop containing nucleotide triphosphate hydrolases"/>
    <property type="match status" value="2"/>
</dbReference>
<comment type="similarity">
    <text evidence="1">Belongs to the DEAD box helicase family. DEAH subfamily.</text>
</comment>
<comment type="caution">
    <text evidence="8">The sequence shown here is derived from an EMBL/GenBank/DDBJ whole genome shotgun (WGS) entry which is preliminary data.</text>
</comment>
<evidence type="ECO:0000313" key="9">
    <source>
        <dbReference type="Proteomes" id="UP000696573"/>
    </source>
</evidence>
<dbReference type="PROSITE" id="PS51192">
    <property type="entry name" value="HELICASE_ATP_BIND_1"/>
    <property type="match status" value="1"/>
</dbReference>
<proteinExistence type="inferred from homology"/>
<dbReference type="GO" id="GO:0005524">
    <property type="term" value="F:ATP binding"/>
    <property type="evidence" value="ECO:0007669"/>
    <property type="project" value="UniProtKB-KW"/>
</dbReference>
<evidence type="ECO:0000256" key="1">
    <source>
        <dbReference type="ARBA" id="ARBA00008792"/>
    </source>
</evidence>
<keyword evidence="9" id="KW-1185">Reference proteome</keyword>
<dbReference type="InterPro" id="IPR027417">
    <property type="entry name" value="P-loop_NTPase"/>
</dbReference>
<dbReference type="GO" id="GO:0016787">
    <property type="term" value="F:hydrolase activity"/>
    <property type="evidence" value="ECO:0007669"/>
    <property type="project" value="UniProtKB-KW"/>
</dbReference>
<dbReference type="Pfam" id="PF00270">
    <property type="entry name" value="DEAD"/>
    <property type="match status" value="1"/>
</dbReference>
<dbReference type="OrthoDB" id="10253254at2759"/>
<dbReference type="GO" id="GO:0004386">
    <property type="term" value="F:helicase activity"/>
    <property type="evidence" value="ECO:0007669"/>
    <property type="project" value="UniProtKB-KW"/>
</dbReference>
<dbReference type="SUPFAM" id="SSF52540">
    <property type="entry name" value="P-loop containing nucleoside triphosphate hydrolases"/>
    <property type="match status" value="1"/>
</dbReference>
<dbReference type="SMART" id="SM00847">
    <property type="entry name" value="HA2"/>
    <property type="match status" value="1"/>
</dbReference>
<dbReference type="Pfam" id="PF00271">
    <property type="entry name" value="Helicase_C"/>
    <property type="match status" value="1"/>
</dbReference>
<name>A0A9N9V115_9HYPO</name>
<organism evidence="8 9">
    <name type="scientific">Clonostachys rhizophaga</name>
    <dbReference type="NCBI Taxonomy" id="160324"/>
    <lineage>
        <taxon>Eukaryota</taxon>
        <taxon>Fungi</taxon>
        <taxon>Dikarya</taxon>
        <taxon>Ascomycota</taxon>
        <taxon>Pezizomycotina</taxon>
        <taxon>Sordariomycetes</taxon>
        <taxon>Hypocreomycetidae</taxon>
        <taxon>Hypocreales</taxon>
        <taxon>Bionectriaceae</taxon>
        <taxon>Clonostachys</taxon>
    </lineage>
</organism>
<dbReference type="PROSITE" id="PS51194">
    <property type="entry name" value="HELICASE_CTER"/>
    <property type="match status" value="1"/>
</dbReference>
<dbReference type="GO" id="GO:0003723">
    <property type="term" value="F:RNA binding"/>
    <property type="evidence" value="ECO:0007669"/>
    <property type="project" value="TreeGrafter"/>
</dbReference>
<dbReference type="AlphaFoldDB" id="A0A9N9V115"/>
<dbReference type="InterPro" id="IPR014001">
    <property type="entry name" value="Helicase_ATP-bd"/>
</dbReference>
<keyword evidence="5" id="KW-0067">ATP-binding</keyword>
<gene>
    <name evidence="8" type="ORF">CRHIZ90672A_00017898</name>
</gene>
<evidence type="ECO:0000256" key="5">
    <source>
        <dbReference type="ARBA" id="ARBA00022840"/>
    </source>
</evidence>
<keyword evidence="4" id="KW-0347">Helicase</keyword>
<protein>
    <submittedName>
        <fullName evidence="8">Uncharacterized protein</fullName>
    </submittedName>
</protein>
<feature type="domain" description="Helicase ATP-binding" evidence="6">
    <location>
        <begin position="54"/>
        <end position="220"/>
    </location>
</feature>
<accession>A0A9N9V115</accession>
<dbReference type="PROSITE" id="PS00690">
    <property type="entry name" value="DEAH_ATP_HELICASE"/>
    <property type="match status" value="1"/>
</dbReference>
<evidence type="ECO:0000259" key="7">
    <source>
        <dbReference type="PROSITE" id="PS51194"/>
    </source>
</evidence>